<evidence type="ECO:0000313" key="2">
    <source>
        <dbReference type="Proteomes" id="UP000245207"/>
    </source>
</evidence>
<evidence type="ECO:0000313" key="1">
    <source>
        <dbReference type="EMBL" id="PWA99827.1"/>
    </source>
</evidence>
<protein>
    <submittedName>
        <fullName evidence="1">SWIB domain-containing protein</fullName>
    </submittedName>
</protein>
<sequence length="296" mass="33105">MLFLSVRGDNGNNGLSARAVTYASGSNSAPTGNRFTSSCHLIGGSFAQILPQSVLYTELFEFESRVDAALARKKIDIQDAIKNPPCIQKRLRTYNCKSPMKPNDEPPTWTMKIIGRILEEDMDPEQAGMMQNSSPLYPKFSAFFKKGTILLDQRLYPDNHMILWDSARTPTPHEGFGLRELHHEGINNATNSITMVSVHFATVVFAAIFTIQDALERATTDSNSQVGAIFQVLNTKESPPTYFPTNKFNKYYSGYEDTKYRMPSSGLCTLKEMVCVSLDSSSLEDARLVNYLNLLK</sequence>
<gene>
    <name evidence="1" type="ORF">CTI12_AA003350</name>
</gene>
<dbReference type="EMBL" id="PKPP01000005">
    <property type="protein sequence ID" value="PWA99827.1"/>
    <property type="molecule type" value="Genomic_DNA"/>
</dbReference>
<dbReference type="AlphaFoldDB" id="A0A2U1QPE4"/>
<organism evidence="1 2">
    <name type="scientific">Artemisia annua</name>
    <name type="common">Sweet wormwood</name>
    <dbReference type="NCBI Taxonomy" id="35608"/>
    <lineage>
        <taxon>Eukaryota</taxon>
        <taxon>Viridiplantae</taxon>
        <taxon>Streptophyta</taxon>
        <taxon>Embryophyta</taxon>
        <taxon>Tracheophyta</taxon>
        <taxon>Spermatophyta</taxon>
        <taxon>Magnoliopsida</taxon>
        <taxon>eudicotyledons</taxon>
        <taxon>Gunneridae</taxon>
        <taxon>Pentapetalae</taxon>
        <taxon>asterids</taxon>
        <taxon>campanulids</taxon>
        <taxon>Asterales</taxon>
        <taxon>Asteraceae</taxon>
        <taxon>Asteroideae</taxon>
        <taxon>Anthemideae</taxon>
        <taxon>Artemisiinae</taxon>
        <taxon>Artemisia</taxon>
    </lineage>
</organism>
<proteinExistence type="predicted"/>
<dbReference type="Proteomes" id="UP000245207">
    <property type="component" value="Unassembled WGS sequence"/>
</dbReference>
<accession>A0A2U1QPE4</accession>
<dbReference type="STRING" id="35608.A0A2U1QPE4"/>
<keyword evidence="2" id="KW-1185">Reference proteome</keyword>
<reference evidence="1 2" key="1">
    <citation type="journal article" date="2018" name="Mol. Plant">
        <title>The genome of Artemisia annua provides insight into the evolution of Asteraceae family and artemisinin biosynthesis.</title>
        <authorList>
            <person name="Shen Q."/>
            <person name="Zhang L."/>
            <person name="Liao Z."/>
            <person name="Wang S."/>
            <person name="Yan T."/>
            <person name="Shi P."/>
            <person name="Liu M."/>
            <person name="Fu X."/>
            <person name="Pan Q."/>
            <person name="Wang Y."/>
            <person name="Lv Z."/>
            <person name="Lu X."/>
            <person name="Zhang F."/>
            <person name="Jiang W."/>
            <person name="Ma Y."/>
            <person name="Chen M."/>
            <person name="Hao X."/>
            <person name="Li L."/>
            <person name="Tang Y."/>
            <person name="Lv G."/>
            <person name="Zhou Y."/>
            <person name="Sun X."/>
            <person name="Brodelius P.E."/>
            <person name="Rose J.K.C."/>
            <person name="Tang K."/>
        </authorList>
    </citation>
    <scope>NUCLEOTIDE SEQUENCE [LARGE SCALE GENOMIC DNA]</scope>
    <source>
        <strain evidence="2">cv. Huhao1</strain>
        <tissue evidence="1">Leaf</tissue>
    </source>
</reference>
<dbReference type="OrthoDB" id="10263741at2759"/>
<comment type="caution">
    <text evidence="1">The sequence shown here is derived from an EMBL/GenBank/DDBJ whole genome shotgun (WGS) entry which is preliminary data.</text>
</comment>
<name>A0A2U1QPE4_ARTAN</name>
<dbReference type="PANTHER" id="PTHR13844">
    <property type="entry name" value="SWI/SNF-RELATED MATRIX-ASSOCIATED ACTIN-DEPENDENT REGULATOR OF CHROMATIN SUBFAMILY D"/>
    <property type="match status" value="1"/>
</dbReference>